<evidence type="ECO:0000313" key="4">
    <source>
        <dbReference type="Proteomes" id="UP000287022"/>
    </source>
</evidence>
<feature type="signal peptide" evidence="1">
    <location>
        <begin position="1"/>
        <end position="15"/>
    </location>
</feature>
<keyword evidence="1" id="KW-0732">Signal</keyword>
<comment type="caution">
    <text evidence="3">The sequence shown here is derived from an EMBL/GenBank/DDBJ whole genome shotgun (WGS) entry which is preliminary data.</text>
</comment>
<dbReference type="Pfam" id="PF00149">
    <property type="entry name" value="Metallophos"/>
    <property type="match status" value="1"/>
</dbReference>
<proteinExistence type="predicted"/>
<dbReference type="Gene3D" id="3.60.21.10">
    <property type="match status" value="1"/>
</dbReference>
<feature type="domain" description="Calcineurin-like phosphoesterase" evidence="2">
    <location>
        <begin position="29"/>
        <end position="136"/>
    </location>
</feature>
<name>A0A432Z4C5_9GAMM</name>
<gene>
    <name evidence="3" type="ORF">CWI80_09235</name>
</gene>
<protein>
    <recommendedName>
        <fullName evidence="2">Calcineurin-like phosphoesterase domain-containing protein</fullName>
    </recommendedName>
</protein>
<evidence type="ECO:0000256" key="1">
    <source>
        <dbReference type="SAM" id="SignalP"/>
    </source>
</evidence>
<accession>A0A432Z4C5</accession>
<reference evidence="4" key="1">
    <citation type="journal article" date="2018" name="Front. Microbiol.">
        <title>Genome-Based Analysis Reveals the Taxonomy and Diversity of the Family Idiomarinaceae.</title>
        <authorList>
            <person name="Liu Y."/>
            <person name="Lai Q."/>
            <person name="Shao Z."/>
        </authorList>
    </citation>
    <scope>NUCLEOTIDE SEQUENCE [LARGE SCALE GENOMIC DNA]</scope>
    <source>
        <strain evidence="4">c121</strain>
    </source>
</reference>
<feature type="chain" id="PRO_5019408589" description="Calcineurin-like phosphoesterase domain-containing protein" evidence="1">
    <location>
        <begin position="16"/>
        <end position="333"/>
    </location>
</feature>
<keyword evidence="4" id="KW-1185">Reference proteome</keyword>
<organism evidence="3 4">
    <name type="scientific">Pseudidiomarina sediminum</name>
    <dbReference type="NCBI Taxonomy" id="431675"/>
    <lineage>
        <taxon>Bacteria</taxon>
        <taxon>Pseudomonadati</taxon>
        <taxon>Pseudomonadota</taxon>
        <taxon>Gammaproteobacteria</taxon>
        <taxon>Alteromonadales</taxon>
        <taxon>Idiomarinaceae</taxon>
        <taxon>Pseudidiomarina</taxon>
    </lineage>
</organism>
<dbReference type="SUPFAM" id="SSF56300">
    <property type="entry name" value="Metallo-dependent phosphatases"/>
    <property type="match status" value="1"/>
</dbReference>
<dbReference type="InterPro" id="IPR004843">
    <property type="entry name" value="Calcineurin-like_PHP"/>
</dbReference>
<dbReference type="STRING" id="1122124.GCA_000423165_02307"/>
<sequence length="333" mass="37010">MKPLLLSLLALTAAACTVKPAPEPAGFEFLVVGDMPYNASDVRMLQQTEQWSHTHEIPFVLHLGDYKSGGKPCTANYDNDFAQLLEDFAPLPVFYTPGDNEWTDCDRFEDPNTGAKYSELARLTEVRRRFAVLPEGSASLRAEQQQSLPENMAWQHRNVHFMTVHVSGTNNGRDHVAVDDLELALQAANAREQGAVHWIRQQFSTARANQAEAVVLAMQADMTVHAGFHEQTPCTAVARGNQACDAYVVIRREIQQQAQRFKKPVLVIHGDTPEFELVRDFAGNEASNLWRLNAAGDAGVNAFGVAYGTQDVTEVRYTGDLMQPFEMKGVFTK</sequence>
<dbReference type="InterPro" id="IPR029052">
    <property type="entry name" value="Metallo-depent_PP-like"/>
</dbReference>
<evidence type="ECO:0000313" key="3">
    <source>
        <dbReference type="EMBL" id="RUO72715.1"/>
    </source>
</evidence>
<dbReference type="RefSeq" id="WP_051206965.1">
    <property type="nucleotide sequence ID" value="NZ_PIQE01000002.1"/>
</dbReference>
<dbReference type="Proteomes" id="UP000287022">
    <property type="component" value="Unassembled WGS sequence"/>
</dbReference>
<dbReference type="EMBL" id="PIQE01000002">
    <property type="protein sequence ID" value="RUO72715.1"/>
    <property type="molecule type" value="Genomic_DNA"/>
</dbReference>
<evidence type="ECO:0000259" key="2">
    <source>
        <dbReference type="Pfam" id="PF00149"/>
    </source>
</evidence>
<dbReference type="GO" id="GO:0016787">
    <property type="term" value="F:hydrolase activity"/>
    <property type="evidence" value="ECO:0007669"/>
    <property type="project" value="InterPro"/>
</dbReference>
<dbReference type="PROSITE" id="PS51257">
    <property type="entry name" value="PROKAR_LIPOPROTEIN"/>
    <property type="match status" value="1"/>
</dbReference>
<dbReference type="AlphaFoldDB" id="A0A432Z4C5"/>